<dbReference type="SUPFAM" id="SSF50249">
    <property type="entry name" value="Nucleic acid-binding proteins"/>
    <property type="match status" value="1"/>
</dbReference>
<dbReference type="PANTHER" id="PTHR23355">
    <property type="entry name" value="RIBONUCLEASE"/>
    <property type="match status" value="1"/>
</dbReference>
<sequence>MQNRPRVDLAELAWHAMRDRGLEPDFPPDVLRQAEALRGPAEESQDPDIRDLRSLLWCSIDNDDSRDLDQLTVAEDLGDGRVRVLVAIADVDALVEKDSPIDRHARHNTTSVYTAVRVFPMLPERLSTDLTSLNPHEDRLAVVISYVVLEDGALGGQDLFRARVHNQAKLAYNGVTAWLDGDGPMPEAMAAAPGVAEQVRLQERAAGRLRARREERGALDLETIEARPVVRNGAVQDLRDDPQNRAQKLIEDFMIAANGVTAAFLEQRGFPTLRRVIRSPERWDRIEALAAGYHYTLPPEADARALAKFLTVRREADPLRFPDLSLSIVKMMGAGEYAVQAPGAEPVGHFGLAVRDYAHSTAPNRRYPDLITQRLLKAALRGERPPYGTDELAELARHCTEQEDAANKVERQIRKSAAATVLAGRIGEEFDALVTGASNKGVWVRALRPPVEGKLVSGRDGRDVGDRLTVKLVDVDIERGFIDFVEV</sequence>
<dbReference type="GO" id="GO:0003723">
    <property type="term" value="F:RNA binding"/>
    <property type="evidence" value="ECO:0007669"/>
    <property type="project" value="InterPro"/>
</dbReference>
<reference evidence="2" key="1">
    <citation type="submission" date="2020-02" db="EMBL/GenBank/DDBJ databases">
        <authorList>
            <person name="Meier V. D."/>
        </authorList>
    </citation>
    <scope>NUCLEOTIDE SEQUENCE</scope>
    <source>
        <strain evidence="2">AVDCRST_MAG63</strain>
    </source>
</reference>
<dbReference type="GO" id="GO:0005829">
    <property type="term" value="C:cytosol"/>
    <property type="evidence" value="ECO:0007669"/>
    <property type="project" value="TreeGrafter"/>
</dbReference>
<dbReference type="PANTHER" id="PTHR23355:SF37">
    <property type="entry name" value="EXORIBONUCLEASE 2"/>
    <property type="match status" value="1"/>
</dbReference>
<dbReference type="GO" id="GO:0006402">
    <property type="term" value="P:mRNA catabolic process"/>
    <property type="evidence" value="ECO:0007669"/>
    <property type="project" value="TreeGrafter"/>
</dbReference>
<evidence type="ECO:0000259" key="1">
    <source>
        <dbReference type="SMART" id="SM00955"/>
    </source>
</evidence>
<dbReference type="SMART" id="SM00955">
    <property type="entry name" value="RNB"/>
    <property type="match status" value="1"/>
</dbReference>
<dbReference type="GO" id="GO:0004540">
    <property type="term" value="F:RNA nuclease activity"/>
    <property type="evidence" value="ECO:0007669"/>
    <property type="project" value="InterPro"/>
</dbReference>
<dbReference type="InterPro" id="IPR001900">
    <property type="entry name" value="RNase_II/R"/>
</dbReference>
<dbReference type="InterPro" id="IPR012340">
    <property type="entry name" value="NA-bd_OB-fold"/>
</dbReference>
<dbReference type="InterPro" id="IPR040596">
    <property type="entry name" value="RNase_II_C_S1"/>
</dbReference>
<name>A0A6J4I2X5_9BACT</name>
<accession>A0A6J4I2X5</accession>
<gene>
    <name evidence="2" type="ORF">AVDCRST_MAG63-1490</name>
</gene>
<dbReference type="AlphaFoldDB" id="A0A6J4I2X5"/>
<organism evidence="2">
    <name type="scientific">uncultured Armatimonadetes bacterium</name>
    <dbReference type="NCBI Taxonomy" id="157466"/>
    <lineage>
        <taxon>Bacteria</taxon>
        <taxon>Bacillati</taxon>
        <taxon>Armatimonadota</taxon>
        <taxon>environmental samples</taxon>
    </lineage>
</organism>
<dbReference type="EMBL" id="CADCTO010000184">
    <property type="protein sequence ID" value="CAA9240099.1"/>
    <property type="molecule type" value="Genomic_DNA"/>
</dbReference>
<dbReference type="InterPro" id="IPR050180">
    <property type="entry name" value="RNR_Ribonuclease"/>
</dbReference>
<dbReference type="Pfam" id="PF18614">
    <property type="entry name" value="RNase_II_C_S1"/>
    <property type="match status" value="1"/>
</dbReference>
<protein>
    <submittedName>
        <fullName evidence="2">Ribonuclease II family protein CT1000</fullName>
    </submittedName>
</protein>
<feature type="domain" description="RNB" evidence="1">
    <location>
        <begin position="49"/>
        <end position="382"/>
    </location>
</feature>
<dbReference type="Pfam" id="PF00773">
    <property type="entry name" value="RNB"/>
    <property type="match status" value="1"/>
</dbReference>
<evidence type="ECO:0000313" key="2">
    <source>
        <dbReference type="EMBL" id="CAA9240099.1"/>
    </source>
</evidence>
<proteinExistence type="predicted"/>